<evidence type="ECO:0000313" key="3">
    <source>
        <dbReference type="RefSeq" id="XP_018008745.1"/>
    </source>
</evidence>
<keyword evidence="2" id="KW-1185">Reference proteome</keyword>
<gene>
    <name evidence="3" type="primary">LOC108666389</name>
</gene>
<name>A0A8B7N560_HYAAZ</name>
<accession>A0A8B7N560</accession>
<evidence type="ECO:0000259" key="1">
    <source>
        <dbReference type="PROSITE" id="PS50879"/>
    </source>
</evidence>
<dbReference type="Proteomes" id="UP000694843">
    <property type="component" value="Unplaced"/>
</dbReference>
<organism evidence="2 3">
    <name type="scientific">Hyalella azteca</name>
    <name type="common">Amphipod</name>
    <dbReference type="NCBI Taxonomy" id="294128"/>
    <lineage>
        <taxon>Eukaryota</taxon>
        <taxon>Metazoa</taxon>
        <taxon>Ecdysozoa</taxon>
        <taxon>Arthropoda</taxon>
        <taxon>Crustacea</taxon>
        <taxon>Multicrustacea</taxon>
        <taxon>Malacostraca</taxon>
        <taxon>Eumalacostraca</taxon>
        <taxon>Peracarida</taxon>
        <taxon>Amphipoda</taxon>
        <taxon>Senticaudata</taxon>
        <taxon>Talitrida</taxon>
        <taxon>Talitroidea</taxon>
        <taxon>Hyalellidae</taxon>
        <taxon>Hyalella</taxon>
    </lineage>
</organism>
<dbReference type="Gene3D" id="3.30.420.10">
    <property type="entry name" value="Ribonuclease H-like superfamily/Ribonuclease H"/>
    <property type="match status" value="1"/>
</dbReference>
<reference evidence="3" key="1">
    <citation type="submission" date="2025-08" db="UniProtKB">
        <authorList>
            <consortium name="RefSeq"/>
        </authorList>
    </citation>
    <scope>IDENTIFICATION</scope>
    <source>
        <tissue evidence="3">Whole organism</tissue>
    </source>
</reference>
<dbReference type="OrthoDB" id="6355990at2759"/>
<dbReference type="AlphaFoldDB" id="A0A8B7N560"/>
<dbReference type="CDD" id="cd09276">
    <property type="entry name" value="Rnase_HI_RT_non_LTR"/>
    <property type="match status" value="1"/>
</dbReference>
<dbReference type="GeneID" id="108666389"/>
<dbReference type="Pfam" id="PF13966">
    <property type="entry name" value="zf-RVT"/>
    <property type="match status" value="1"/>
</dbReference>
<protein>
    <submittedName>
        <fullName evidence="3">Uncharacterized protein LOC108666389</fullName>
    </submittedName>
</protein>
<dbReference type="KEGG" id="hazt:108666389"/>
<proteinExistence type="predicted"/>
<dbReference type="GO" id="GO:0004523">
    <property type="term" value="F:RNA-DNA hybrid ribonuclease activity"/>
    <property type="evidence" value="ECO:0007669"/>
    <property type="project" value="InterPro"/>
</dbReference>
<dbReference type="PROSITE" id="PS50879">
    <property type="entry name" value="RNASE_H_1"/>
    <property type="match status" value="1"/>
</dbReference>
<dbReference type="GO" id="GO:0003676">
    <property type="term" value="F:nucleic acid binding"/>
    <property type="evidence" value="ECO:0007669"/>
    <property type="project" value="InterPro"/>
</dbReference>
<dbReference type="InterPro" id="IPR002156">
    <property type="entry name" value="RNaseH_domain"/>
</dbReference>
<dbReference type="Pfam" id="PF00075">
    <property type="entry name" value="RNase_H"/>
    <property type="match status" value="1"/>
</dbReference>
<dbReference type="InterPro" id="IPR012337">
    <property type="entry name" value="RNaseH-like_sf"/>
</dbReference>
<dbReference type="RefSeq" id="XP_018008745.1">
    <property type="nucleotide sequence ID" value="XM_018153256.1"/>
</dbReference>
<dbReference type="OMA" id="MIECDIS"/>
<sequence>MGENFPGFHVIYCDGSRLPSQESSACGIYIPSQDRAISWRLHPGSSVLTAELTAIYHSLVIIECDSHPNWVICSDSRSALLLLQTQKGFHSRRSLVAYRIREKLWRLNANRQVILQWVKAHAGIRGNELADRAAKLGHELNHSSLHPVEYTDRRYWLNRQFLARWQANWRQYVADTGKGRHLFTLRNDLLPVPWLHTRSRRVSVVLARFWLGHVGVNAYMHRFSMSDSPLCTTCNQDETIEHLLLECSRYSAARRRLKHALSGLEIQTLTTRILLGGGDYQKQTQHLIIKAVAEFLTGTGRLETL</sequence>
<feature type="domain" description="RNase H type-1" evidence="1">
    <location>
        <begin position="5"/>
        <end position="139"/>
    </location>
</feature>
<dbReference type="InterPro" id="IPR036397">
    <property type="entry name" value="RNaseH_sf"/>
</dbReference>
<evidence type="ECO:0000313" key="2">
    <source>
        <dbReference type="Proteomes" id="UP000694843"/>
    </source>
</evidence>
<dbReference type="SUPFAM" id="SSF53098">
    <property type="entry name" value="Ribonuclease H-like"/>
    <property type="match status" value="1"/>
</dbReference>
<dbReference type="InterPro" id="IPR026960">
    <property type="entry name" value="RVT-Znf"/>
</dbReference>